<dbReference type="CDD" id="cd06423">
    <property type="entry name" value="CESA_like"/>
    <property type="match status" value="1"/>
</dbReference>
<dbReference type="PANTHER" id="PTHR43630:SF1">
    <property type="entry name" value="POLY-BETA-1,6-N-ACETYL-D-GLUCOSAMINE SYNTHASE"/>
    <property type="match status" value="1"/>
</dbReference>
<keyword evidence="4" id="KW-0812">Transmembrane</keyword>
<dbReference type="EMBL" id="JAEMWU010000001">
    <property type="protein sequence ID" value="MBN8204739.1"/>
    <property type="molecule type" value="Genomic_DNA"/>
</dbReference>
<evidence type="ECO:0000256" key="1">
    <source>
        <dbReference type="ARBA" id="ARBA00006739"/>
    </source>
</evidence>
<evidence type="ECO:0000256" key="2">
    <source>
        <dbReference type="ARBA" id="ARBA00022676"/>
    </source>
</evidence>
<proteinExistence type="inferred from homology"/>
<keyword evidence="4" id="KW-1133">Transmembrane helix</keyword>
<accession>A0A939DUL1</accession>
<feature type="transmembrane region" description="Helical" evidence="4">
    <location>
        <begin position="357"/>
        <end position="380"/>
    </location>
</feature>
<gene>
    <name evidence="5" type="ORF">JF543_02065</name>
</gene>
<sequence>MQVVQTIAILLFAVSVVKLVFVPLALWFEARLRTTPWRRARLRAGPGPGVRGFAGRSARRRSSRHLRYLDGTTVSVIIPAYNEGIVLRNCVDSVMRSDYPHVEVIIVNDGSTDDTGDVMADIVHRHPSVRAIHQANAGKGAALNRGIAEASGDVLLFVDADGLFTPRTIDWLLVGLSSPDVGAVCGDDRPANPDRPLTQMLSVMSHVGTGLVRRALSLLHCLPIVSGNIGAFRASLVREIGGFREDTIGEDLELTWRVYAAGYRVVFQPRAIVYAESPSTLRGLWRQRVRWSRGLLQTTRIHWRLIGNPNHGVFGSFLALNTFAMIIAPPSQMVVLIALGGALLLEPQPAAPEVMAVLSWLGVFLSLALVLLAIVLNAAWRDLRYLWTLPFWPIYSMAMGLTMVTALVQEVRGAPARWNKLQRTGVVTGGAVAGMIPAGKAA</sequence>
<keyword evidence="4" id="KW-0472">Membrane</keyword>
<dbReference type="Gene3D" id="3.90.550.10">
    <property type="entry name" value="Spore Coat Polysaccharide Biosynthesis Protein SpsA, Chain A"/>
    <property type="match status" value="1"/>
</dbReference>
<dbReference type="RefSeq" id="WP_179409519.1">
    <property type="nucleotide sequence ID" value="NZ_JAEMWU010000001.1"/>
</dbReference>
<dbReference type="Proteomes" id="UP000664385">
    <property type="component" value="Unassembled WGS sequence"/>
</dbReference>
<organism evidence="5 6">
    <name type="scientific">Microbacterium esteraromaticum</name>
    <dbReference type="NCBI Taxonomy" id="57043"/>
    <lineage>
        <taxon>Bacteria</taxon>
        <taxon>Bacillati</taxon>
        <taxon>Actinomycetota</taxon>
        <taxon>Actinomycetes</taxon>
        <taxon>Micrococcales</taxon>
        <taxon>Microbacteriaceae</taxon>
        <taxon>Microbacterium</taxon>
    </lineage>
</organism>
<evidence type="ECO:0000256" key="4">
    <source>
        <dbReference type="SAM" id="Phobius"/>
    </source>
</evidence>
<dbReference type="SUPFAM" id="SSF53448">
    <property type="entry name" value="Nucleotide-diphospho-sugar transferases"/>
    <property type="match status" value="1"/>
</dbReference>
<dbReference type="InterPro" id="IPR029044">
    <property type="entry name" value="Nucleotide-diphossugar_trans"/>
</dbReference>
<evidence type="ECO:0000256" key="3">
    <source>
        <dbReference type="ARBA" id="ARBA00022679"/>
    </source>
</evidence>
<reference evidence="5" key="1">
    <citation type="submission" date="2020-12" db="EMBL/GenBank/DDBJ databases">
        <title>PHA producing bacteria isolated from mangrove.</title>
        <authorList>
            <person name="Zheng W."/>
            <person name="Yu S."/>
            <person name="Huang Y."/>
        </authorList>
    </citation>
    <scope>NUCLEOTIDE SEQUENCE</scope>
    <source>
        <strain evidence="5">GN8-5</strain>
    </source>
</reference>
<feature type="transmembrane region" description="Helical" evidence="4">
    <location>
        <begin position="323"/>
        <end position="345"/>
    </location>
</feature>
<keyword evidence="2" id="KW-0328">Glycosyltransferase</keyword>
<comment type="caution">
    <text evidence="5">The sequence shown here is derived from an EMBL/GenBank/DDBJ whole genome shotgun (WGS) entry which is preliminary data.</text>
</comment>
<keyword evidence="3" id="KW-0808">Transferase</keyword>
<evidence type="ECO:0000313" key="6">
    <source>
        <dbReference type="Proteomes" id="UP000664385"/>
    </source>
</evidence>
<dbReference type="Pfam" id="PF13641">
    <property type="entry name" value="Glyco_tranf_2_3"/>
    <property type="match status" value="1"/>
</dbReference>
<evidence type="ECO:0000313" key="5">
    <source>
        <dbReference type="EMBL" id="MBN8204739.1"/>
    </source>
</evidence>
<dbReference type="GO" id="GO:0016757">
    <property type="term" value="F:glycosyltransferase activity"/>
    <property type="evidence" value="ECO:0007669"/>
    <property type="project" value="UniProtKB-KW"/>
</dbReference>
<feature type="transmembrane region" description="Helical" evidence="4">
    <location>
        <begin position="7"/>
        <end position="28"/>
    </location>
</feature>
<feature type="transmembrane region" description="Helical" evidence="4">
    <location>
        <begin position="392"/>
        <end position="411"/>
    </location>
</feature>
<dbReference type="AlphaFoldDB" id="A0A939DUL1"/>
<dbReference type="PANTHER" id="PTHR43630">
    <property type="entry name" value="POLY-BETA-1,6-N-ACETYL-D-GLUCOSAMINE SYNTHASE"/>
    <property type="match status" value="1"/>
</dbReference>
<name>A0A939DUL1_9MICO</name>
<protein>
    <submittedName>
        <fullName evidence="5">Glycosyltransferase family 2 protein</fullName>
    </submittedName>
</protein>
<comment type="similarity">
    <text evidence="1">Belongs to the glycosyltransferase 2 family.</text>
</comment>